<dbReference type="InterPro" id="IPR006085">
    <property type="entry name" value="XPG_DNA_repair_N"/>
</dbReference>
<dbReference type="InterPro" id="IPR006086">
    <property type="entry name" value="XPG-I_dom"/>
</dbReference>
<sequence>MGVNGFFSLVATKADRAKELLADSSSVVGKRVGVDAPVLLHRARAAHPFEWSYLFYIAENLIWLRSLQCSVVFVFDGAGSRAAKVEETAKRAKRKAEQQENLSQWRKRLEEASSWEEIEQCRGKIEQCTRASVCVREADLKCTKRLISSLGFAWKEAPGEAEQFLATLQHLGRIDEIVTEDSDALICGASSIIRNFWDLRSKRENSSVPPQRIHYNAVLSSLETNDLQMRMAAVLAGCDFAPKLKNVGIVKALKVVKKENTLAECIRVLTKQDTETQTELLAMYETAIDLLSPCRCAYLLQTQATLGDIDQAAWGELVRDVESAGEPWMLRSAFGVSPRFPLDVLIPGCWLSPASALVFFEPRINDQRAGSMQTCANAQF</sequence>
<dbReference type="PANTHER" id="PTHR11081">
    <property type="entry name" value="FLAP ENDONUCLEASE FAMILY MEMBER"/>
    <property type="match status" value="1"/>
</dbReference>
<dbReference type="GO" id="GO:0017108">
    <property type="term" value="F:5'-flap endonuclease activity"/>
    <property type="evidence" value="ECO:0007669"/>
    <property type="project" value="TreeGrafter"/>
</dbReference>
<evidence type="ECO:0000259" key="7">
    <source>
        <dbReference type="SMART" id="SM00485"/>
    </source>
</evidence>
<dbReference type="AlphaFoldDB" id="A0A6C0BZ58"/>
<dbReference type="InterPro" id="IPR006084">
    <property type="entry name" value="XPG/Rad2"/>
</dbReference>
<feature type="domain" description="XPG N-terminal" evidence="7">
    <location>
        <begin position="1"/>
        <end position="98"/>
    </location>
</feature>
<dbReference type="PRINTS" id="PR00853">
    <property type="entry name" value="XPGRADSUPER"/>
</dbReference>
<evidence type="ECO:0000313" key="8">
    <source>
        <dbReference type="EMBL" id="QHS97637.1"/>
    </source>
</evidence>
<evidence type="ECO:0000256" key="2">
    <source>
        <dbReference type="ARBA" id="ARBA00022723"/>
    </source>
</evidence>
<dbReference type="SMART" id="SM00484">
    <property type="entry name" value="XPGI"/>
    <property type="match status" value="1"/>
</dbReference>
<dbReference type="EMBL" id="MN739301">
    <property type="protein sequence ID" value="QHS97637.1"/>
    <property type="molecule type" value="Genomic_DNA"/>
</dbReference>
<name>A0A6C0BZ58_9ZZZZ</name>
<dbReference type="SUPFAM" id="SSF88723">
    <property type="entry name" value="PIN domain-like"/>
    <property type="match status" value="1"/>
</dbReference>
<dbReference type="SUPFAM" id="SSF47807">
    <property type="entry name" value="5' to 3' exonuclease, C-terminal subdomain"/>
    <property type="match status" value="1"/>
</dbReference>
<keyword evidence="5" id="KW-0460">Magnesium</keyword>
<dbReference type="Gene3D" id="3.40.50.1010">
    <property type="entry name" value="5'-nuclease"/>
    <property type="match status" value="1"/>
</dbReference>
<reference evidence="8" key="1">
    <citation type="journal article" date="2020" name="Nature">
        <title>Giant virus diversity and host interactions through global metagenomics.</title>
        <authorList>
            <person name="Schulz F."/>
            <person name="Roux S."/>
            <person name="Paez-Espino D."/>
            <person name="Jungbluth S."/>
            <person name="Walsh D.A."/>
            <person name="Denef V.J."/>
            <person name="McMahon K.D."/>
            <person name="Konstantinidis K.T."/>
            <person name="Eloe-Fadrosh E.A."/>
            <person name="Kyrpides N.C."/>
            <person name="Woyke T."/>
        </authorList>
    </citation>
    <scope>NUCLEOTIDE SEQUENCE</scope>
    <source>
        <strain evidence="8">GVMAG-M-3300020182-33</strain>
    </source>
</reference>
<dbReference type="InterPro" id="IPR036279">
    <property type="entry name" value="5-3_exonuclease_C_sf"/>
</dbReference>
<evidence type="ECO:0000256" key="1">
    <source>
        <dbReference type="ARBA" id="ARBA00022722"/>
    </source>
</evidence>
<dbReference type="GO" id="GO:0046872">
    <property type="term" value="F:metal ion binding"/>
    <property type="evidence" value="ECO:0007669"/>
    <property type="project" value="UniProtKB-KW"/>
</dbReference>
<protein>
    <recommendedName>
        <fullName evidence="9">XPG-I domain-containing protein</fullName>
    </recommendedName>
</protein>
<keyword evidence="3" id="KW-0255">Endonuclease</keyword>
<evidence type="ECO:0000256" key="5">
    <source>
        <dbReference type="ARBA" id="ARBA00022842"/>
    </source>
</evidence>
<evidence type="ECO:0000259" key="6">
    <source>
        <dbReference type="SMART" id="SM00484"/>
    </source>
</evidence>
<evidence type="ECO:0008006" key="9">
    <source>
        <dbReference type="Google" id="ProtNLM"/>
    </source>
</evidence>
<keyword evidence="4" id="KW-0378">Hydrolase</keyword>
<accession>A0A6C0BZ58</accession>
<dbReference type="Pfam" id="PF00752">
    <property type="entry name" value="XPG_N"/>
    <property type="match status" value="1"/>
</dbReference>
<keyword evidence="2" id="KW-0479">Metal-binding</keyword>
<dbReference type="PANTHER" id="PTHR11081:SF9">
    <property type="entry name" value="FLAP ENDONUCLEASE 1"/>
    <property type="match status" value="1"/>
</dbReference>
<dbReference type="InterPro" id="IPR029060">
    <property type="entry name" value="PIN-like_dom_sf"/>
</dbReference>
<evidence type="ECO:0000256" key="4">
    <source>
        <dbReference type="ARBA" id="ARBA00022801"/>
    </source>
</evidence>
<evidence type="ECO:0000256" key="3">
    <source>
        <dbReference type="ARBA" id="ARBA00022759"/>
    </source>
</evidence>
<proteinExistence type="predicted"/>
<organism evidence="8">
    <name type="scientific">viral metagenome</name>
    <dbReference type="NCBI Taxonomy" id="1070528"/>
    <lineage>
        <taxon>unclassified sequences</taxon>
        <taxon>metagenomes</taxon>
        <taxon>organismal metagenomes</taxon>
    </lineage>
</organism>
<dbReference type="SMART" id="SM00485">
    <property type="entry name" value="XPGN"/>
    <property type="match status" value="1"/>
</dbReference>
<feature type="domain" description="XPG-I" evidence="6">
    <location>
        <begin position="148"/>
        <end position="224"/>
    </location>
</feature>
<keyword evidence="1" id="KW-0540">Nuclease</keyword>
<dbReference type="Pfam" id="PF00867">
    <property type="entry name" value="XPG_I"/>
    <property type="match status" value="1"/>
</dbReference>
<dbReference type="Gene3D" id="1.10.150.20">
    <property type="entry name" value="5' to 3' exonuclease, C-terminal subdomain"/>
    <property type="match status" value="1"/>
</dbReference>